<gene>
    <name evidence="2" type="ORF">O0R41_12325</name>
</gene>
<keyword evidence="1" id="KW-0812">Transmembrane</keyword>
<proteinExistence type="predicted"/>
<name>A0ABU3ZXZ4_9SPHN</name>
<keyword evidence="1" id="KW-0472">Membrane</keyword>
<evidence type="ECO:0000313" key="2">
    <source>
        <dbReference type="EMBL" id="MDV5824383.1"/>
    </source>
</evidence>
<accession>A0ABU3ZXZ4</accession>
<feature type="transmembrane region" description="Helical" evidence="1">
    <location>
        <begin position="35"/>
        <end position="54"/>
    </location>
</feature>
<comment type="caution">
    <text evidence="2">The sequence shown here is derived from an EMBL/GenBank/DDBJ whole genome shotgun (WGS) entry which is preliminary data.</text>
</comment>
<dbReference type="EMBL" id="JAPTHD010000004">
    <property type="protein sequence ID" value="MDV5824383.1"/>
    <property type="molecule type" value="Genomic_DNA"/>
</dbReference>
<organism evidence="2 3">
    <name type="scientific">Sphingobium naphthae</name>
    <dbReference type="NCBI Taxonomy" id="1886786"/>
    <lineage>
        <taxon>Bacteria</taxon>
        <taxon>Pseudomonadati</taxon>
        <taxon>Pseudomonadota</taxon>
        <taxon>Alphaproteobacteria</taxon>
        <taxon>Sphingomonadales</taxon>
        <taxon>Sphingomonadaceae</taxon>
        <taxon>Sphingobium</taxon>
    </lineage>
</organism>
<dbReference type="RefSeq" id="WP_317517126.1">
    <property type="nucleotide sequence ID" value="NZ_JAPTHD010000004.1"/>
</dbReference>
<dbReference type="Proteomes" id="UP001185984">
    <property type="component" value="Unassembled WGS sequence"/>
</dbReference>
<evidence type="ECO:0000313" key="3">
    <source>
        <dbReference type="Proteomes" id="UP001185984"/>
    </source>
</evidence>
<protein>
    <submittedName>
        <fullName evidence="2">Uncharacterized protein</fullName>
    </submittedName>
</protein>
<reference evidence="3" key="1">
    <citation type="journal article" date="2022" name="J Environ Chem Eng">
        <title>Biodegradation of petroleum oil using a constructed nonpathogenic and heavy metal-tolerant bacterial consortium isolated from marine sponges.</title>
        <authorList>
            <person name="Dechsakulwatana C."/>
            <person name="Rungsihiranrut A."/>
            <person name="Muangchinda C."/>
            <person name="Ningthoujam R."/>
            <person name="Klankeo P."/>
            <person name="Pinyakong O."/>
        </authorList>
    </citation>
    <scope>NUCLEOTIDE SEQUENCE [LARGE SCALE GENOMIC DNA]</scope>
    <source>
        <strain evidence="3">MO2-4</strain>
    </source>
</reference>
<sequence length="183" mass="19551">MVVDPAALAASVPDKEFPDGIARRNIAGVKGFNPLLPLLLLAALMIAGLVGLLGGKPDMVRRVNADAAALTVRVPSVIRNGMFFETIVEVQAHRPVDDLVIAISAPLWRQMTINTMIPAASEESYSQGAQRFSFGKLDAGDSFRFKIDGQINPSLFAGTRGEIAVLDGDRRIVGTPVTMKVLP</sequence>
<keyword evidence="1" id="KW-1133">Transmembrane helix</keyword>
<evidence type="ECO:0000256" key="1">
    <source>
        <dbReference type="SAM" id="Phobius"/>
    </source>
</evidence>
<keyword evidence="3" id="KW-1185">Reference proteome</keyword>